<evidence type="ECO:0000313" key="3">
    <source>
        <dbReference type="EMBL" id="MBK1843283.1"/>
    </source>
</evidence>
<evidence type="ECO:0000313" key="4">
    <source>
        <dbReference type="EMBL" id="MCX7538771.1"/>
    </source>
</evidence>
<reference evidence="3" key="1">
    <citation type="submission" date="2021-01" db="EMBL/GenBank/DDBJ databases">
        <title>Characterization of Corynebacterium spp. from penguins.</title>
        <authorList>
            <person name="Svec P."/>
        </authorList>
    </citation>
    <scope>NUCLEOTIDE SEQUENCE</scope>
    <source>
        <strain evidence="3">CCM 8835</strain>
    </source>
</reference>
<comment type="caution">
    <text evidence="4">The sequence shown here is derived from an EMBL/GenBank/DDBJ whole genome shotgun (WGS) entry which is preliminary data.</text>
</comment>
<reference evidence="4" key="2">
    <citation type="submission" date="2022-11" db="EMBL/GenBank/DDBJ databases">
        <title>Corynebacterium sp. isolated from Penguins.</title>
        <authorList>
            <person name="Sedlar K."/>
            <person name="Svec P."/>
        </authorList>
    </citation>
    <scope>NUCLEOTIDE SEQUENCE</scope>
    <source>
        <strain evidence="4">P5875</strain>
    </source>
</reference>
<dbReference type="AlphaFoldDB" id="A0A9Q4CDB4"/>
<feature type="domain" description="DUF8175" evidence="2">
    <location>
        <begin position="19"/>
        <end position="196"/>
    </location>
</feature>
<protein>
    <recommendedName>
        <fullName evidence="2">DUF8175 domain-containing protein</fullName>
    </recommendedName>
</protein>
<dbReference type="Proteomes" id="UP000650005">
    <property type="component" value="Unassembled WGS sequence"/>
</dbReference>
<evidence type="ECO:0000313" key="5">
    <source>
        <dbReference type="Proteomes" id="UP000650005"/>
    </source>
</evidence>
<dbReference type="RefSeq" id="WP_200256766.1">
    <property type="nucleotide sequence ID" value="NZ_JAENIP020000004.1"/>
</dbReference>
<evidence type="ECO:0000313" key="6">
    <source>
        <dbReference type="Proteomes" id="UP001070238"/>
    </source>
</evidence>
<gene>
    <name evidence="3" type="ORF">JIM95_01655</name>
    <name evidence="4" type="ORF">OS123_09530</name>
</gene>
<name>A0A9Q4CDB4_9CORY</name>
<dbReference type="Pfam" id="PF26526">
    <property type="entry name" value="DUF8175"/>
    <property type="match status" value="1"/>
</dbReference>
<organism evidence="4 6">
    <name type="scientific">Corynebacterium antarcticum</name>
    <dbReference type="NCBI Taxonomy" id="2800405"/>
    <lineage>
        <taxon>Bacteria</taxon>
        <taxon>Bacillati</taxon>
        <taxon>Actinomycetota</taxon>
        <taxon>Actinomycetes</taxon>
        <taxon>Mycobacteriales</taxon>
        <taxon>Corynebacteriaceae</taxon>
        <taxon>Corynebacterium</taxon>
    </lineage>
</organism>
<evidence type="ECO:0000256" key="1">
    <source>
        <dbReference type="SAM" id="MobiDB-lite"/>
    </source>
</evidence>
<sequence length="211" mass="23081">MDPAERRTADVDGTTVYYPADPAGDVFEDDGGALTPEDESWLTAAPKVEWQRLKENRATDTAWDFPFSASDGPWQVTDGVAHGFSRTPQGAALAAWHVFQGVNRGGIDAVRTARTFLPPSTDPARLDAAIADPSIIPETPDYSAPIPVAYKVDTFTDGLAVITFATARDGDVVSVVTMVVEWIDGDWHQSDQFIRSLSLIDADRIEDWARW</sequence>
<dbReference type="InterPro" id="IPR058488">
    <property type="entry name" value="DUF8175"/>
</dbReference>
<evidence type="ECO:0000259" key="2">
    <source>
        <dbReference type="Pfam" id="PF26526"/>
    </source>
</evidence>
<keyword evidence="5" id="KW-1185">Reference proteome</keyword>
<dbReference type="Proteomes" id="UP001070238">
    <property type="component" value="Unassembled WGS sequence"/>
</dbReference>
<feature type="compositionally biased region" description="Basic and acidic residues" evidence="1">
    <location>
        <begin position="1"/>
        <end position="10"/>
    </location>
</feature>
<dbReference type="EMBL" id="JAENIP010000007">
    <property type="protein sequence ID" value="MBK1843283.1"/>
    <property type="molecule type" value="Genomic_DNA"/>
</dbReference>
<feature type="region of interest" description="Disordered" evidence="1">
    <location>
        <begin position="1"/>
        <end position="25"/>
    </location>
</feature>
<proteinExistence type="predicted"/>
<accession>A0A9Q4CDB4</accession>
<dbReference type="EMBL" id="JAPMKX010000004">
    <property type="protein sequence ID" value="MCX7538771.1"/>
    <property type="molecule type" value="Genomic_DNA"/>
</dbReference>